<evidence type="ECO:0000313" key="2">
    <source>
        <dbReference type="EMBL" id="NHE56461.1"/>
    </source>
</evidence>
<dbReference type="InterPro" id="IPR045670">
    <property type="entry name" value="DUF5916"/>
</dbReference>
<evidence type="ECO:0000259" key="1">
    <source>
        <dbReference type="Pfam" id="PF19313"/>
    </source>
</evidence>
<dbReference type="EMBL" id="JAANYN010000002">
    <property type="protein sequence ID" value="NHE56461.1"/>
    <property type="molecule type" value="Genomic_DNA"/>
</dbReference>
<evidence type="ECO:0000313" key="3">
    <source>
        <dbReference type="Proteomes" id="UP000649799"/>
    </source>
</evidence>
<name>A0ABX0H8B1_9BACT</name>
<keyword evidence="3" id="KW-1185">Reference proteome</keyword>
<feature type="domain" description="DUF5916" evidence="1">
    <location>
        <begin position="4"/>
        <end position="62"/>
    </location>
</feature>
<sequence>MNLTFYTDFAQVEADRQQINLTRFPLFFPELREFFLEGQDFFDMGMGSTIIPFYSRRIGLAEDRSTVPIIARARILGKEKIPPWEHCLCRQPAGTAFHPPTISY</sequence>
<accession>A0ABX0H8B1</accession>
<proteinExistence type="predicted"/>
<comment type="caution">
    <text evidence="2">The sequence shown here is derived from an EMBL/GenBank/DDBJ whole genome shotgun (WGS) entry which is preliminary data.</text>
</comment>
<dbReference type="Pfam" id="PF19313">
    <property type="entry name" value="DUF5916"/>
    <property type="match status" value="1"/>
</dbReference>
<dbReference type="Proteomes" id="UP000649799">
    <property type="component" value="Unassembled WGS sequence"/>
</dbReference>
<protein>
    <recommendedName>
        <fullName evidence="1">DUF5916 domain-containing protein</fullName>
    </recommendedName>
</protein>
<gene>
    <name evidence="2" type="ORF">G9Q97_06495</name>
</gene>
<reference evidence="2 3" key="1">
    <citation type="submission" date="2020-03" db="EMBL/GenBank/DDBJ databases">
        <title>Cyclobacterium plantarum sp. nov., a marine bacterium isolated from a coastal-marine wetland.</title>
        <authorList>
            <person name="Sanchez-Porro C."/>
            <person name="Ventosa A."/>
            <person name="Amoozegar M."/>
        </authorList>
    </citation>
    <scope>NUCLEOTIDE SEQUENCE [LARGE SCALE GENOMIC DNA]</scope>
    <source>
        <strain evidence="2 3">GBPx2</strain>
    </source>
</reference>
<organism evidence="2 3">
    <name type="scientific">Cyclobacterium plantarum</name>
    <dbReference type="NCBI Taxonomy" id="2716263"/>
    <lineage>
        <taxon>Bacteria</taxon>
        <taxon>Pseudomonadati</taxon>
        <taxon>Bacteroidota</taxon>
        <taxon>Cytophagia</taxon>
        <taxon>Cytophagales</taxon>
        <taxon>Cyclobacteriaceae</taxon>
        <taxon>Cyclobacterium</taxon>
    </lineage>
</organism>